<reference evidence="2" key="1">
    <citation type="submission" date="2022-08" db="EMBL/GenBank/DDBJ databases">
        <title>Novel sulfate-reducing endosymbionts in the free-living metamonad Anaeramoeba.</title>
        <authorList>
            <person name="Jerlstrom-Hultqvist J."/>
            <person name="Cepicka I."/>
            <person name="Gallot-Lavallee L."/>
            <person name="Salas-Leiva D."/>
            <person name="Curtis B.A."/>
            <person name="Zahonova K."/>
            <person name="Pipaliya S."/>
            <person name="Dacks J."/>
            <person name="Roger A.J."/>
        </authorList>
    </citation>
    <scope>NUCLEOTIDE SEQUENCE</scope>
    <source>
        <strain evidence="2">Schooner1</strain>
    </source>
</reference>
<keyword evidence="3" id="KW-1185">Reference proteome</keyword>
<accession>A0ABQ8Z5V7</accession>
<evidence type="ECO:0000313" key="3">
    <source>
        <dbReference type="Proteomes" id="UP001150062"/>
    </source>
</evidence>
<sequence length="376" mass="44078">MYQDPSISALNREGNTILWDWIKKHLVMEGDEKTYPEILAPLKGPYIRRHIIGLLENKKYRSGKATSVSRAAVYRWMNLRGLYCKSIDHVEDRPKSEEDKQRDNTRFFPNSFSKTHGFNQRDTLVACIRADGARLAPMIIETRNAYLNKKDSSKSREKIGGMSEDFMIFWLETRANCLPHMHNYTRILRLLIISKYYYDATGESVRGNFIKNGLALWKKGCTEKIESINNNLYPGVKIIKPTLKTRMDDIRFNGLTVKPHKGFVIYFLNGIRCDFTDLKKLSEDDNFGLKHRKKYQNFIDQNESEKDEFFRVCTDIQMNNMKTNSQKGKKRVRNAGKTTLSQPIFTEERFEVRPQSKKKTTPPKGRKRREMLVKHR</sequence>
<feature type="compositionally biased region" description="Basic residues" evidence="1">
    <location>
        <begin position="355"/>
        <end position="369"/>
    </location>
</feature>
<dbReference type="Proteomes" id="UP001150062">
    <property type="component" value="Unassembled WGS sequence"/>
</dbReference>
<gene>
    <name evidence="2" type="ORF">M0813_14341</name>
</gene>
<name>A0ABQ8Z5V7_9EUKA</name>
<comment type="caution">
    <text evidence="2">The sequence shown here is derived from an EMBL/GenBank/DDBJ whole genome shotgun (WGS) entry which is preliminary data.</text>
</comment>
<protein>
    <submittedName>
        <fullName evidence="2">Uncharacterized protein</fullName>
    </submittedName>
</protein>
<feature type="region of interest" description="Disordered" evidence="1">
    <location>
        <begin position="324"/>
        <end position="376"/>
    </location>
</feature>
<dbReference type="EMBL" id="JAOAOG010000047">
    <property type="protein sequence ID" value="KAJ6252191.1"/>
    <property type="molecule type" value="Genomic_DNA"/>
</dbReference>
<proteinExistence type="predicted"/>
<evidence type="ECO:0000256" key="1">
    <source>
        <dbReference type="SAM" id="MobiDB-lite"/>
    </source>
</evidence>
<evidence type="ECO:0000313" key="2">
    <source>
        <dbReference type="EMBL" id="KAJ6252191.1"/>
    </source>
</evidence>
<organism evidence="2 3">
    <name type="scientific">Anaeramoeba flamelloides</name>
    <dbReference type="NCBI Taxonomy" id="1746091"/>
    <lineage>
        <taxon>Eukaryota</taxon>
        <taxon>Metamonada</taxon>
        <taxon>Anaeramoebidae</taxon>
        <taxon>Anaeramoeba</taxon>
    </lineage>
</organism>